<organism evidence="1 2">
    <name type="scientific">Elysia marginata</name>
    <dbReference type="NCBI Taxonomy" id="1093978"/>
    <lineage>
        <taxon>Eukaryota</taxon>
        <taxon>Metazoa</taxon>
        <taxon>Spiralia</taxon>
        <taxon>Lophotrochozoa</taxon>
        <taxon>Mollusca</taxon>
        <taxon>Gastropoda</taxon>
        <taxon>Heterobranchia</taxon>
        <taxon>Euthyneura</taxon>
        <taxon>Panpulmonata</taxon>
        <taxon>Sacoglossa</taxon>
        <taxon>Placobranchoidea</taxon>
        <taxon>Plakobranchidae</taxon>
        <taxon>Elysia</taxon>
    </lineage>
</organism>
<evidence type="ECO:0000313" key="2">
    <source>
        <dbReference type="Proteomes" id="UP000762676"/>
    </source>
</evidence>
<dbReference type="AlphaFoldDB" id="A0AAV4EDJ3"/>
<protein>
    <submittedName>
        <fullName evidence="1">Uncharacterized protein</fullName>
    </submittedName>
</protein>
<comment type="caution">
    <text evidence="1">The sequence shown here is derived from an EMBL/GenBank/DDBJ whole genome shotgun (WGS) entry which is preliminary data.</text>
</comment>
<dbReference type="EMBL" id="BMAT01010695">
    <property type="protein sequence ID" value="GFR58835.1"/>
    <property type="molecule type" value="Genomic_DNA"/>
</dbReference>
<name>A0AAV4EDJ3_9GAST</name>
<gene>
    <name evidence="1" type="ORF">ElyMa_005370400</name>
</gene>
<dbReference type="Proteomes" id="UP000762676">
    <property type="component" value="Unassembled WGS sequence"/>
</dbReference>
<evidence type="ECO:0000313" key="1">
    <source>
        <dbReference type="EMBL" id="GFR58835.1"/>
    </source>
</evidence>
<keyword evidence="2" id="KW-1185">Reference proteome</keyword>
<proteinExistence type="predicted"/>
<accession>A0AAV4EDJ3</accession>
<reference evidence="1 2" key="1">
    <citation type="journal article" date="2021" name="Elife">
        <title>Chloroplast acquisition without the gene transfer in kleptoplastic sea slugs, Plakobranchus ocellatus.</title>
        <authorList>
            <person name="Maeda T."/>
            <person name="Takahashi S."/>
            <person name="Yoshida T."/>
            <person name="Shimamura S."/>
            <person name="Takaki Y."/>
            <person name="Nagai Y."/>
            <person name="Toyoda A."/>
            <person name="Suzuki Y."/>
            <person name="Arimoto A."/>
            <person name="Ishii H."/>
            <person name="Satoh N."/>
            <person name="Nishiyama T."/>
            <person name="Hasebe M."/>
            <person name="Maruyama T."/>
            <person name="Minagawa J."/>
            <person name="Obokata J."/>
            <person name="Shigenobu S."/>
        </authorList>
    </citation>
    <scope>NUCLEOTIDE SEQUENCE [LARGE SCALE GENOMIC DNA]</scope>
</reference>
<sequence>MMMMVMMITMVMIEDISKKKTRQQQGGDELVCSKLSDLSVVPQELQRRVAARGRAGARCDQATATAPHEQARGVCWRVGRAGHEPRRDTSLEPLQEVAHVALPESAKLHAGRSPALGVL</sequence>